<comment type="caution">
    <text evidence="7">The sequence shown here is derived from an EMBL/GenBank/DDBJ whole genome shotgun (WGS) entry which is preliminary data.</text>
</comment>
<dbReference type="Gene3D" id="2.40.100.10">
    <property type="entry name" value="Cyclophilin-like"/>
    <property type="match status" value="1"/>
</dbReference>
<keyword evidence="5" id="KW-0472">Membrane</keyword>
<dbReference type="InterPro" id="IPR020892">
    <property type="entry name" value="Cyclophilin-type_PPIase_CS"/>
</dbReference>
<feature type="transmembrane region" description="Helical" evidence="5">
    <location>
        <begin position="219"/>
        <end position="239"/>
    </location>
</feature>
<name>A0A642UMM9_DIURU</name>
<dbReference type="EC" id="5.2.1.8" evidence="4"/>
<dbReference type="AlphaFoldDB" id="A0A642UMM9"/>
<keyword evidence="2 4" id="KW-0697">Rotamase</keyword>
<dbReference type="Proteomes" id="UP000449547">
    <property type="component" value="Unassembled WGS sequence"/>
</dbReference>
<dbReference type="SUPFAM" id="SSF50891">
    <property type="entry name" value="Cyclophilin-like"/>
    <property type="match status" value="1"/>
</dbReference>
<evidence type="ECO:0000256" key="3">
    <source>
        <dbReference type="ARBA" id="ARBA00023235"/>
    </source>
</evidence>
<reference evidence="7 8" key="1">
    <citation type="submission" date="2019-07" db="EMBL/GenBank/DDBJ databases">
        <title>Genome assembly of two rare yeast pathogens: Diutina rugosa and Trichomonascus ciferrii.</title>
        <authorList>
            <person name="Mixao V."/>
            <person name="Saus E."/>
            <person name="Hansen A."/>
            <person name="Lass-Flor C."/>
            <person name="Gabaldon T."/>
        </authorList>
    </citation>
    <scope>NUCLEOTIDE SEQUENCE [LARGE SCALE GENOMIC DNA]</scope>
    <source>
        <strain evidence="7 8">CBS 613</strain>
    </source>
</reference>
<dbReference type="EMBL" id="SWFT01000149">
    <property type="protein sequence ID" value="KAA8898135.1"/>
    <property type="molecule type" value="Genomic_DNA"/>
</dbReference>
<dbReference type="GO" id="GO:0016018">
    <property type="term" value="F:cyclosporin A binding"/>
    <property type="evidence" value="ECO:0007669"/>
    <property type="project" value="TreeGrafter"/>
</dbReference>
<keyword evidence="4" id="KW-0732">Signal</keyword>
<evidence type="ECO:0000256" key="2">
    <source>
        <dbReference type="ARBA" id="ARBA00023110"/>
    </source>
</evidence>
<dbReference type="PANTHER" id="PTHR11071:SF561">
    <property type="entry name" value="PEPTIDYL-PROLYL CIS-TRANS ISOMERASE D-RELATED"/>
    <property type="match status" value="1"/>
</dbReference>
<dbReference type="GO" id="GO:0005783">
    <property type="term" value="C:endoplasmic reticulum"/>
    <property type="evidence" value="ECO:0007669"/>
    <property type="project" value="TreeGrafter"/>
</dbReference>
<comment type="function">
    <text evidence="4">PPIases accelerate the folding of proteins. It catalyzes the cis-trans isomerization of proline imidic peptide bonds in oligopeptides.</text>
</comment>
<comment type="similarity">
    <text evidence="4">Belongs to the cyclophilin-type PPIase family.</text>
</comment>
<feature type="domain" description="PPIase cyclophilin-type" evidence="6">
    <location>
        <begin position="38"/>
        <end position="188"/>
    </location>
</feature>
<evidence type="ECO:0000259" key="6">
    <source>
        <dbReference type="PROSITE" id="PS50072"/>
    </source>
</evidence>
<dbReference type="PROSITE" id="PS50072">
    <property type="entry name" value="CSA_PPIASE_2"/>
    <property type="match status" value="1"/>
</dbReference>
<dbReference type="GeneID" id="54783641"/>
<dbReference type="PRINTS" id="PR00153">
    <property type="entry name" value="CSAPPISMRASE"/>
</dbReference>
<keyword evidence="5" id="KW-0812">Transmembrane</keyword>
<dbReference type="GO" id="GO:0003755">
    <property type="term" value="F:peptidyl-prolyl cis-trans isomerase activity"/>
    <property type="evidence" value="ECO:0007669"/>
    <property type="project" value="UniProtKB-UniRule"/>
</dbReference>
<proteinExistence type="inferred from homology"/>
<evidence type="ECO:0000313" key="8">
    <source>
        <dbReference type="Proteomes" id="UP000449547"/>
    </source>
</evidence>
<dbReference type="OrthoDB" id="271386at2759"/>
<keyword evidence="8" id="KW-1185">Reference proteome</keyword>
<keyword evidence="3 4" id="KW-0413">Isomerase</keyword>
<keyword evidence="5" id="KW-1133">Transmembrane helix</keyword>
<feature type="chain" id="PRO_5025094686" description="Peptidyl-prolyl cis-trans isomerase" evidence="4">
    <location>
        <begin position="18"/>
        <end position="254"/>
    </location>
</feature>
<evidence type="ECO:0000256" key="4">
    <source>
        <dbReference type="RuleBase" id="RU363019"/>
    </source>
</evidence>
<dbReference type="InterPro" id="IPR029000">
    <property type="entry name" value="Cyclophilin-like_dom_sf"/>
</dbReference>
<evidence type="ECO:0000256" key="5">
    <source>
        <dbReference type="SAM" id="Phobius"/>
    </source>
</evidence>
<sequence length="254" mass="28207">MSSVVFVLTLLLSLVSATLPEAYQQHLQGDPSVTHLVKFEVSQKNNPLGTLSIALFGETVPKTVENFVWLSEQDDGYVNTPFHRVIPNFMVQGGATAGGKSKYGGRFDDENFALKHDKLGRLSCANAGKNTNLDQFFILNTDQTPWLDGKHVVFGQMVDGFDVLMNISNSPQVDTKLNDEVKITKVEVVRLENSTNTNKVISNQGKIDPTPKNPERSNLPIFILILALIALAIWGGLMYRESYNNDVQHPVKYN</sequence>
<dbReference type="InterPro" id="IPR002130">
    <property type="entry name" value="Cyclophilin-type_PPIase_dom"/>
</dbReference>
<comment type="catalytic activity">
    <reaction evidence="1 4">
        <text>[protein]-peptidylproline (omega=180) = [protein]-peptidylproline (omega=0)</text>
        <dbReference type="Rhea" id="RHEA:16237"/>
        <dbReference type="Rhea" id="RHEA-COMP:10747"/>
        <dbReference type="Rhea" id="RHEA-COMP:10748"/>
        <dbReference type="ChEBI" id="CHEBI:83833"/>
        <dbReference type="ChEBI" id="CHEBI:83834"/>
        <dbReference type="EC" id="5.2.1.8"/>
    </reaction>
</comment>
<accession>A0A642UMM9</accession>
<dbReference type="RefSeq" id="XP_034010392.1">
    <property type="nucleotide sequence ID" value="XM_034157922.1"/>
</dbReference>
<organism evidence="7 8">
    <name type="scientific">Diutina rugosa</name>
    <name type="common">Yeast</name>
    <name type="synonym">Candida rugosa</name>
    <dbReference type="NCBI Taxonomy" id="5481"/>
    <lineage>
        <taxon>Eukaryota</taxon>
        <taxon>Fungi</taxon>
        <taxon>Dikarya</taxon>
        <taxon>Ascomycota</taxon>
        <taxon>Saccharomycotina</taxon>
        <taxon>Pichiomycetes</taxon>
        <taxon>Debaryomycetaceae</taxon>
        <taxon>Diutina</taxon>
    </lineage>
</organism>
<gene>
    <name evidence="7" type="ORF">DIURU_004990</name>
</gene>
<evidence type="ECO:0000256" key="1">
    <source>
        <dbReference type="ARBA" id="ARBA00000971"/>
    </source>
</evidence>
<dbReference type="GO" id="GO:0000324">
    <property type="term" value="C:fungal-type vacuole"/>
    <property type="evidence" value="ECO:0007669"/>
    <property type="project" value="TreeGrafter"/>
</dbReference>
<dbReference type="PANTHER" id="PTHR11071">
    <property type="entry name" value="PEPTIDYL-PROLYL CIS-TRANS ISOMERASE"/>
    <property type="match status" value="1"/>
</dbReference>
<feature type="signal peptide" evidence="4">
    <location>
        <begin position="1"/>
        <end position="17"/>
    </location>
</feature>
<dbReference type="GO" id="GO:0006457">
    <property type="term" value="P:protein folding"/>
    <property type="evidence" value="ECO:0007669"/>
    <property type="project" value="InterPro"/>
</dbReference>
<protein>
    <recommendedName>
        <fullName evidence="4">Peptidyl-prolyl cis-trans isomerase</fullName>
        <shortName evidence="4">PPIase</shortName>
        <ecNumber evidence="4">5.2.1.8</ecNumber>
    </recommendedName>
</protein>
<dbReference type="VEuPathDB" id="FungiDB:DIURU_004990"/>
<dbReference type="PROSITE" id="PS00170">
    <property type="entry name" value="CSA_PPIASE_1"/>
    <property type="match status" value="1"/>
</dbReference>
<evidence type="ECO:0000313" key="7">
    <source>
        <dbReference type="EMBL" id="KAA8898135.1"/>
    </source>
</evidence>
<dbReference type="Pfam" id="PF00160">
    <property type="entry name" value="Pro_isomerase"/>
    <property type="match status" value="1"/>
</dbReference>